<sequence>MSTKETNNDELRTPSWLKDAMLPSNFSNTIGGIKLPTKPSFGKLNKHRFSRVHPSTDYKFPALIVEDKDAGEEYIATYSMASHLGNNATPKLLRLAVDNYGVPKIIAEPIPDLGGRPNLWNASMIQAIALAEESWIRIESDMAAQQYRIIIAANELGEPEWPKQSMAELIADVFNNKVISSEEHPYIKQLAGRI</sequence>
<keyword evidence="2" id="KW-1185">Reference proteome</keyword>
<organism evidence="1 2">
    <name type="scientific">Polynucleobacter cosmopolitanus</name>
    <dbReference type="NCBI Taxonomy" id="351345"/>
    <lineage>
        <taxon>Bacteria</taxon>
        <taxon>Pseudomonadati</taxon>
        <taxon>Pseudomonadota</taxon>
        <taxon>Betaproteobacteria</taxon>
        <taxon>Burkholderiales</taxon>
        <taxon>Burkholderiaceae</taxon>
        <taxon>Polynucleobacter</taxon>
    </lineage>
</organism>
<evidence type="ECO:0000313" key="2">
    <source>
        <dbReference type="Proteomes" id="UP000215188"/>
    </source>
</evidence>
<dbReference type="Proteomes" id="UP000215188">
    <property type="component" value="Unassembled WGS sequence"/>
</dbReference>
<proteinExistence type="predicted"/>
<name>A0A229FW89_9BURK</name>
<dbReference type="RefSeq" id="WP_089515302.1">
    <property type="nucleotide sequence ID" value="NZ_NJGG01000001.1"/>
</dbReference>
<evidence type="ECO:0000313" key="1">
    <source>
        <dbReference type="EMBL" id="OXL16276.1"/>
    </source>
</evidence>
<dbReference type="EMBL" id="NJGG01000001">
    <property type="protein sequence ID" value="OXL16276.1"/>
    <property type="molecule type" value="Genomic_DNA"/>
</dbReference>
<comment type="caution">
    <text evidence="1">The sequence shown here is derived from an EMBL/GenBank/DDBJ whole genome shotgun (WGS) entry which is preliminary data.</text>
</comment>
<protein>
    <submittedName>
        <fullName evidence="1">Uncharacterized protein</fullName>
    </submittedName>
</protein>
<gene>
    <name evidence="1" type="ORF">AOC33_04170</name>
</gene>
<dbReference type="AlphaFoldDB" id="A0A229FW89"/>
<dbReference type="OrthoDB" id="8908068at2"/>
<accession>A0A229FW89</accession>
<reference evidence="1 2" key="1">
    <citation type="submission" date="2017-06" db="EMBL/GenBank/DDBJ databases">
        <title>Reclassification of a Polynucleobacter cosmopolitanus strain isolated from tropical Lake Victoria as Polynucleobacter victoriensis comb. nov.</title>
        <authorList>
            <person name="Hahn M.W."/>
        </authorList>
    </citation>
    <scope>NUCLEOTIDE SEQUENCE [LARGE SCALE GENOMIC DNA]</scope>
    <source>
        <strain evidence="1 2">MWH-MoIso2</strain>
    </source>
</reference>